<proteinExistence type="predicted"/>
<organism evidence="2 3">
    <name type="scientific">Acinetobacter radioresistens SK82</name>
    <dbReference type="NCBI Taxonomy" id="596318"/>
    <lineage>
        <taxon>Bacteria</taxon>
        <taxon>Pseudomonadati</taxon>
        <taxon>Pseudomonadota</taxon>
        <taxon>Gammaproteobacteria</taxon>
        <taxon>Moraxellales</taxon>
        <taxon>Moraxellaceae</taxon>
        <taxon>Acinetobacter</taxon>
    </lineage>
</organism>
<keyword evidence="1" id="KW-1133">Transmembrane helix</keyword>
<protein>
    <submittedName>
        <fullName evidence="2">Uncharacterized protein</fullName>
    </submittedName>
</protein>
<accession>A0ABM9YN94</accession>
<evidence type="ECO:0000313" key="2">
    <source>
        <dbReference type="EMBL" id="EET82534.1"/>
    </source>
</evidence>
<sequence length="39" mass="4763">MMIKLMLLIFFIMIGVINYYLNKSFWCHEGIWGKDVHEQ</sequence>
<name>A0ABM9YN94_ACIRA</name>
<feature type="transmembrane region" description="Helical" evidence="1">
    <location>
        <begin position="5"/>
        <end position="21"/>
    </location>
</feature>
<comment type="caution">
    <text evidence="2">The sequence shown here is derived from an EMBL/GenBank/DDBJ whole genome shotgun (WGS) entry which is preliminary data.</text>
</comment>
<evidence type="ECO:0000256" key="1">
    <source>
        <dbReference type="SAM" id="Phobius"/>
    </source>
</evidence>
<gene>
    <name evidence="2" type="ORF">ACIRA0001_3252</name>
</gene>
<dbReference type="Proteomes" id="UP000018419">
    <property type="component" value="Unassembled WGS sequence"/>
</dbReference>
<keyword evidence="3" id="KW-1185">Reference proteome</keyword>
<reference evidence="2 3" key="1">
    <citation type="submission" date="2009-07" db="EMBL/GenBank/DDBJ databases">
        <authorList>
            <person name="Madupu R."/>
            <person name="Durkin A.S."/>
            <person name="Torralba M."/>
            <person name="Methe B."/>
            <person name="Sutton G.G."/>
            <person name="Strausberg R.L."/>
            <person name="Nelson K.E."/>
        </authorList>
    </citation>
    <scope>NUCLEOTIDE SEQUENCE [LARGE SCALE GENOMIC DNA]</scope>
    <source>
        <strain evidence="2 3">SK82</strain>
    </source>
</reference>
<dbReference type="EMBL" id="ACVR01000036">
    <property type="protein sequence ID" value="EET82534.1"/>
    <property type="molecule type" value="Genomic_DNA"/>
</dbReference>
<keyword evidence="1" id="KW-0812">Transmembrane</keyword>
<evidence type="ECO:0000313" key="3">
    <source>
        <dbReference type="Proteomes" id="UP000018419"/>
    </source>
</evidence>
<keyword evidence="1" id="KW-0472">Membrane</keyword>